<dbReference type="CDD" id="cd00096">
    <property type="entry name" value="Ig"/>
    <property type="match status" value="1"/>
</dbReference>
<evidence type="ECO:0000313" key="2">
    <source>
        <dbReference type="Proteomes" id="UP000561681"/>
    </source>
</evidence>
<evidence type="ECO:0000313" key="1">
    <source>
        <dbReference type="EMBL" id="MBB4804379.1"/>
    </source>
</evidence>
<gene>
    <name evidence="1" type="ORF">HNP37_004466</name>
</gene>
<dbReference type="SUPFAM" id="SSF48726">
    <property type="entry name" value="Immunoglobulin"/>
    <property type="match status" value="1"/>
</dbReference>
<name>A0A7W7NAC0_9FLAO</name>
<keyword evidence="2" id="KW-1185">Reference proteome</keyword>
<dbReference type="EMBL" id="JACHLD010000009">
    <property type="protein sequence ID" value="MBB4804379.1"/>
    <property type="molecule type" value="Genomic_DNA"/>
</dbReference>
<dbReference type="Proteomes" id="UP000561681">
    <property type="component" value="Unassembled WGS sequence"/>
</dbReference>
<dbReference type="InterPro" id="IPR013783">
    <property type="entry name" value="Ig-like_fold"/>
</dbReference>
<protein>
    <recommendedName>
        <fullName evidence="3">Major paralogous domain-containing protein</fullName>
    </recommendedName>
</protein>
<dbReference type="InterPro" id="IPR036179">
    <property type="entry name" value="Ig-like_dom_sf"/>
</dbReference>
<evidence type="ECO:0008006" key="3">
    <source>
        <dbReference type="Google" id="ProtNLM"/>
    </source>
</evidence>
<organism evidence="1 2">
    <name type="scientific">Flavobacterium nitrogenifigens</name>
    <dbReference type="NCBI Taxonomy" id="1617283"/>
    <lineage>
        <taxon>Bacteria</taxon>
        <taxon>Pseudomonadati</taxon>
        <taxon>Bacteroidota</taxon>
        <taxon>Flavobacteriia</taxon>
        <taxon>Flavobacteriales</taxon>
        <taxon>Flavobacteriaceae</taxon>
        <taxon>Flavobacterium</taxon>
    </lineage>
</organism>
<dbReference type="RefSeq" id="WP_184167451.1">
    <property type="nucleotide sequence ID" value="NZ_JACHLD010000009.1"/>
</dbReference>
<comment type="caution">
    <text evidence="1">The sequence shown here is derived from an EMBL/GenBank/DDBJ whole genome shotgun (WGS) entry which is preliminary data.</text>
</comment>
<reference evidence="1 2" key="1">
    <citation type="submission" date="2020-08" db="EMBL/GenBank/DDBJ databases">
        <title>Functional genomics of gut bacteria from endangered species of beetles.</title>
        <authorList>
            <person name="Carlos-Shanley C."/>
        </authorList>
    </citation>
    <scope>NUCLEOTIDE SEQUENCE [LARGE SCALE GENOMIC DNA]</scope>
    <source>
        <strain evidence="1 2">S00142</strain>
    </source>
</reference>
<dbReference type="Gene3D" id="2.60.40.10">
    <property type="entry name" value="Immunoglobulins"/>
    <property type="match status" value="1"/>
</dbReference>
<proteinExistence type="predicted"/>
<dbReference type="AlphaFoldDB" id="A0A7W7NAC0"/>
<accession>A0A7W7NAC0</accession>
<sequence length="296" mass="32121">MVQPTSPDRICAESGRQIMSVSVASVEGVNFKYVWRKNGIELLNSQIVQGQGTSTLTLINTTVADAGNYDVVISQGRKEVVSNSVVVSVRDNGVIPTVIGAAGKTWMAYNLGASKIATTANDKDAYGNNFQWGRSNDGHEEIRWMSNIDGSSKYIATNVLANNDIPSSPSFIITKDSNVSTDWRQPGNDNLWQSVNGINNPCPCGFRLPTEAEFDAEVKAAGITNAITAFNSPLKLVTAGMRDGRNGILDFEGRNGYYWTSSVDGSLAKMRYFLNTSTASNVSKRSFGYSIRCIKN</sequence>